<dbReference type="Gene3D" id="1.10.10.1450">
    <property type="match status" value="1"/>
</dbReference>
<evidence type="ECO:0008006" key="3">
    <source>
        <dbReference type="Google" id="ProtNLM"/>
    </source>
</evidence>
<sequence>MSRVKSNKNVFIVKIEAAWPTFIVLKIKDTSAIALMLNHFFHPVNQLCNSGVVPLSRRVRVALSYTLFNAKNNYPVEIHRQLVEVYGEKCMDIKNVRKWCREFNEGRINVHEEQRSGRPSLP</sequence>
<reference evidence="1 2" key="1">
    <citation type="submission" date="2022-01" db="EMBL/GenBank/DDBJ databases">
        <title>A chromosomal length assembly of Cordylochernes scorpioides.</title>
        <authorList>
            <person name="Zeh D."/>
            <person name="Zeh J."/>
        </authorList>
    </citation>
    <scope>NUCLEOTIDE SEQUENCE [LARGE SCALE GENOMIC DNA]</scope>
    <source>
        <strain evidence="1">IN4F17</strain>
        <tissue evidence="1">Whole Body</tissue>
    </source>
</reference>
<dbReference type="Proteomes" id="UP001235939">
    <property type="component" value="Chromosome 04"/>
</dbReference>
<evidence type="ECO:0000313" key="1">
    <source>
        <dbReference type="EMBL" id="UYV66186.1"/>
    </source>
</evidence>
<evidence type="ECO:0000313" key="2">
    <source>
        <dbReference type="Proteomes" id="UP001235939"/>
    </source>
</evidence>
<proteinExistence type="predicted"/>
<organism evidence="1 2">
    <name type="scientific">Cordylochernes scorpioides</name>
    <dbReference type="NCBI Taxonomy" id="51811"/>
    <lineage>
        <taxon>Eukaryota</taxon>
        <taxon>Metazoa</taxon>
        <taxon>Ecdysozoa</taxon>
        <taxon>Arthropoda</taxon>
        <taxon>Chelicerata</taxon>
        <taxon>Arachnida</taxon>
        <taxon>Pseudoscorpiones</taxon>
        <taxon>Cheliferoidea</taxon>
        <taxon>Chernetidae</taxon>
        <taxon>Cordylochernes</taxon>
    </lineage>
</organism>
<gene>
    <name evidence="1" type="ORF">LAZ67_4000648</name>
</gene>
<dbReference type="EMBL" id="CP092866">
    <property type="protein sequence ID" value="UYV66186.1"/>
    <property type="molecule type" value="Genomic_DNA"/>
</dbReference>
<protein>
    <recommendedName>
        <fullName evidence="3">Mos1 transposase HTH domain-containing protein</fullName>
    </recommendedName>
</protein>
<keyword evidence="2" id="KW-1185">Reference proteome</keyword>
<name>A0ABY6KBF0_9ARAC</name>
<accession>A0ABY6KBF0</accession>